<gene>
    <name evidence="1" type="ORF">PhiS1_12</name>
</gene>
<dbReference type="KEGG" id="vg:15302006"/>
<dbReference type="Proteomes" id="UP000012169">
    <property type="component" value="Segment"/>
</dbReference>
<sequence>MSNLRIELISDVRNNETTIAMKDQGLGVVRLDNLPDIFSTAYRDPRALLADIKYRMSSVYFYCAPRNSTKSITMTWEQALQTSAFLKEII</sequence>
<dbReference type="OrthoDB" id="33757at10239"/>
<evidence type="ECO:0000313" key="2">
    <source>
        <dbReference type="Proteomes" id="UP000012169"/>
    </source>
</evidence>
<name>M4H3V2_9CAUD</name>
<protein>
    <submittedName>
        <fullName evidence="1">Uncharacterized protein</fullName>
    </submittedName>
</protein>
<organism evidence="1 2">
    <name type="scientific">Pseudomonas phage Phi-S1</name>
    <dbReference type="NCBI Taxonomy" id="1204538"/>
    <lineage>
        <taxon>Viruses</taxon>
        <taxon>Duplodnaviria</taxon>
        <taxon>Heunggongvirae</taxon>
        <taxon>Uroviricota</taxon>
        <taxon>Caudoviricetes</taxon>
        <taxon>Autographivirales</taxon>
        <taxon>Autotranscriptaviridae</taxon>
        <taxon>Studiervirinae</taxon>
        <taxon>Pifdecavirus</taxon>
        <taxon>Pifdecavirus PhiS1</taxon>
    </lineage>
</organism>
<dbReference type="RefSeq" id="YP_007869889.1">
    <property type="nucleotide sequence ID" value="NC_021062.1"/>
</dbReference>
<reference evidence="1 2" key="1">
    <citation type="journal article" date="2012" name="J. Virol.">
        <title>Genome sequence of the broad-host-range Pseudomonas phage ?-S1.</title>
        <authorList>
            <person name="Sillankorva S."/>
            <person name="Kropinski A.M."/>
            <person name="Azeredo J."/>
        </authorList>
    </citation>
    <scope>NUCLEOTIDE SEQUENCE [LARGE SCALE GENOMIC DNA]</scope>
</reference>
<proteinExistence type="predicted"/>
<keyword evidence="2" id="KW-1185">Reference proteome</keyword>
<dbReference type="EMBL" id="JX173487">
    <property type="protein sequence ID" value="AFO12301.1"/>
    <property type="molecule type" value="Genomic_DNA"/>
</dbReference>
<accession>M4H3V2</accession>
<dbReference type="GeneID" id="15302006"/>
<evidence type="ECO:0000313" key="1">
    <source>
        <dbReference type="EMBL" id="AFO12301.1"/>
    </source>
</evidence>